<dbReference type="NCBIfam" id="TIGR01178">
    <property type="entry name" value="ade"/>
    <property type="match status" value="1"/>
</dbReference>
<dbReference type="AlphaFoldDB" id="I3TE76"/>
<evidence type="ECO:0000256" key="2">
    <source>
        <dbReference type="ARBA" id="ARBA00012782"/>
    </source>
</evidence>
<evidence type="ECO:0000259" key="7">
    <source>
        <dbReference type="Pfam" id="PF01979"/>
    </source>
</evidence>
<dbReference type="InterPro" id="IPR006680">
    <property type="entry name" value="Amidohydro-rel"/>
</dbReference>
<name>I3TE76_THEC1</name>
<dbReference type="PANTHER" id="PTHR11113:SF2">
    <property type="entry name" value="ADENINE DEAMINASE"/>
    <property type="match status" value="1"/>
</dbReference>
<accession>I3TE76</accession>
<evidence type="ECO:0000256" key="3">
    <source>
        <dbReference type="ARBA" id="ARBA00022801"/>
    </source>
</evidence>
<dbReference type="SUPFAM" id="SSF51556">
    <property type="entry name" value="Metallo-dependent hydrolases"/>
    <property type="match status" value="1"/>
</dbReference>
<dbReference type="GO" id="GO:0006146">
    <property type="term" value="P:adenine catabolic process"/>
    <property type="evidence" value="ECO:0007669"/>
    <property type="project" value="InterPro"/>
</dbReference>
<dbReference type="HAMAP" id="MF_01518">
    <property type="entry name" value="Adenine_deamin"/>
    <property type="match status" value="1"/>
</dbReference>
<comment type="similarity">
    <text evidence="1 6">Belongs to the metallo-dependent hydrolases superfamily. Adenine deaminase family.</text>
</comment>
<comment type="catalytic activity">
    <reaction evidence="5 6">
        <text>adenine + H2O + H(+) = hypoxanthine + NH4(+)</text>
        <dbReference type="Rhea" id="RHEA:23688"/>
        <dbReference type="ChEBI" id="CHEBI:15377"/>
        <dbReference type="ChEBI" id="CHEBI:15378"/>
        <dbReference type="ChEBI" id="CHEBI:16708"/>
        <dbReference type="ChEBI" id="CHEBI:17368"/>
        <dbReference type="ChEBI" id="CHEBI:28938"/>
        <dbReference type="EC" id="3.5.4.2"/>
    </reaction>
</comment>
<evidence type="ECO:0000313" key="9">
    <source>
        <dbReference type="EMBL" id="AFK51064.1"/>
    </source>
</evidence>
<proteinExistence type="inferred from homology"/>
<dbReference type="InterPro" id="IPR006679">
    <property type="entry name" value="Adenine_deam"/>
</dbReference>
<protein>
    <recommendedName>
        <fullName evidence="2 6">Adenine deaminase</fullName>
        <shortName evidence="6">Adenase</shortName>
        <shortName evidence="6">Adenine aminase</shortName>
        <ecNumber evidence="2 6">3.5.4.2</ecNumber>
    </recommendedName>
</protein>
<evidence type="ECO:0000256" key="6">
    <source>
        <dbReference type="HAMAP-Rule" id="MF_01518"/>
    </source>
</evidence>
<dbReference type="Pfam" id="PF13382">
    <property type="entry name" value="Adenine_deam_C"/>
    <property type="match status" value="1"/>
</dbReference>
<dbReference type="Proteomes" id="UP000005270">
    <property type="component" value="Chromosome"/>
</dbReference>
<dbReference type="InParanoid" id="I3TE76"/>
<evidence type="ECO:0000256" key="1">
    <source>
        <dbReference type="ARBA" id="ARBA00006773"/>
    </source>
</evidence>
<dbReference type="Gene3D" id="3.20.20.140">
    <property type="entry name" value="Metal-dependent hydrolases"/>
    <property type="match status" value="1"/>
</dbReference>
<sequence length="618" mass="67591">MKINKVMLREISKTPRGVLMRSLFKYDTSERADLIKTARGLLPADIVVVNANVVSVTTGEILENRAVLVKGRRIAGIVNSNGVSRYIGPDTLVIDGRGGYVAPGFIDPHIHIESSLLDPYGFSKVALRHGTTTVVADPHEIGNVLGVEGVRIFAEASLKLPLKILIDIPSCVPATSPSMGLETTAHVITARDVEKLADLENVVGLGEVMDFVSVVNSSEEVLEKVKVAYEKGLVVNGHAPLLPEDMLNAYISAGIFSDHESTEGLEALEKARRGMHVFIRQGSAWRDLEPLLQSLSKVDCEVCSFTSDDLNVVDLFEKGHMDRIVNEAIENGMDPVKAIKYATLRPATRLHLQEHIGVVAPARLADIFTFSRLEYVAPETVIANGEVIYYKGELKKEFVKPVYPDYALKTVNLKRLPSPEDLVPRASASKGTVKANVIEVKPGSALTKWVREDVEVVDHRPVLGEDELYVSVIERHKGSGSIGRGIIKGLGVRIGGLAQTIAHDTHNVIVAGRDPVDMSLAVRKLAEIQGGIVAVHEGEVLGLVELRLAGLMSVKEPEEVYSEYKNFVNRLREKLDVEFESFFMTLALVALPVIPELRITDKGLVDVMNAKLVPLFLE</sequence>
<dbReference type="KEGG" id="thg:TCELL_0640"/>
<dbReference type="EC" id="3.5.4.2" evidence="2 6"/>
<dbReference type="HOGENOM" id="CLU_027935_0_0_2"/>
<dbReference type="GO" id="GO:0000034">
    <property type="term" value="F:adenine deaminase activity"/>
    <property type="evidence" value="ECO:0007669"/>
    <property type="project" value="UniProtKB-UniRule"/>
</dbReference>
<evidence type="ECO:0000256" key="5">
    <source>
        <dbReference type="ARBA" id="ARBA00047720"/>
    </source>
</evidence>
<feature type="domain" description="Adenine deaminase C-terminal" evidence="8">
    <location>
        <begin position="445"/>
        <end position="610"/>
    </location>
</feature>
<dbReference type="EMBL" id="CP003531">
    <property type="protein sequence ID" value="AFK51064.1"/>
    <property type="molecule type" value="Genomic_DNA"/>
</dbReference>
<dbReference type="PANTHER" id="PTHR11113">
    <property type="entry name" value="N-ACETYLGLUCOSAMINE-6-PHOSPHATE DEACETYLASE"/>
    <property type="match status" value="1"/>
</dbReference>
<dbReference type="InterPro" id="IPR032466">
    <property type="entry name" value="Metal_Hydrolase"/>
</dbReference>
<dbReference type="SUPFAM" id="SSF51338">
    <property type="entry name" value="Composite domain of metallo-dependent hydrolases"/>
    <property type="match status" value="1"/>
</dbReference>
<keyword evidence="3 6" id="KW-0378">Hydrolase</keyword>
<dbReference type="Pfam" id="PF01979">
    <property type="entry name" value="Amidohydro_1"/>
    <property type="match status" value="1"/>
</dbReference>
<dbReference type="InterPro" id="IPR026912">
    <property type="entry name" value="Adenine_deam_C"/>
</dbReference>
<evidence type="ECO:0000313" key="10">
    <source>
        <dbReference type="Proteomes" id="UP000005270"/>
    </source>
</evidence>
<comment type="cofactor">
    <cofactor evidence="6">
        <name>Mn(2+)</name>
        <dbReference type="ChEBI" id="CHEBI:29035"/>
    </cofactor>
</comment>
<evidence type="ECO:0000259" key="8">
    <source>
        <dbReference type="Pfam" id="PF13382"/>
    </source>
</evidence>
<feature type="domain" description="Amidohydrolase-related" evidence="7">
    <location>
        <begin position="100"/>
        <end position="387"/>
    </location>
</feature>
<reference evidence="9 10" key="1">
    <citation type="journal article" date="2012" name="J. Bacteriol.">
        <title>Complete genome sequence of the hyperthermophilic cellulolytic Crenarchaeon 'Thermogladius cellulolyticus' 1633.</title>
        <authorList>
            <person name="Mardanov A.V."/>
            <person name="Kochetkova T.V."/>
            <person name="Beletsky A.V."/>
            <person name="Bonch-Osmolovskaya E.A."/>
            <person name="Ravin N.V."/>
            <person name="Skryabin K.G."/>
        </authorList>
    </citation>
    <scope>NUCLEOTIDE SEQUENCE [LARGE SCALE GENOMIC DNA]</scope>
    <source>
        <strain evidence="10">DSM 22663 / VKM B-2946 / 1633</strain>
    </source>
</reference>
<keyword evidence="4 6" id="KW-0464">Manganese</keyword>
<dbReference type="eggNOG" id="arCOG00693">
    <property type="taxonomic scope" value="Archaea"/>
</dbReference>
<gene>
    <name evidence="6" type="primary">ade</name>
    <name evidence="9" type="ordered locus">TCELL_0640</name>
</gene>
<dbReference type="InterPro" id="IPR011059">
    <property type="entry name" value="Metal-dep_hydrolase_composite"/>
</dbReference>
<dbReference type="Gene3D" id="2.30.40.10">
    <property type="entry name" value="Urease, subunit C, domain 1"/>
    <property type="match status" value="1"/>
</dbReference>
<organism evidence="9 10">
    <name type="scientific">Thermogladius calderae (strain DSM 22663 / VKM B-2946 / 1633)</name>
    <dbReference type="NCBI Taxonomy" id="1184251"/>
    <lineage>
        <taxon>Archaea</taxon>
        <taxon>Thermoproteota</taxon>
        <taxon>Thermoprotei</taxon>
        <taxon>Desulfurococcales</taxon>
        <taxon>Desulfurococcaceae</taxon>
        <taxon>Thermogladius</taxon>
    </lineage>
</organism>
<evidence type="ECO:0000256" key="4">
    <source>
        <dbReference type="ARBA" id="ARBA00023211"/>
    </source>
</evidence>
<keyword evidence="10" id="KW-1185">Reference proteome</keyword>
<dbReference type="STRING" id="1184251.TCELL_0640"/>